<dbReference type="EMBL" id="RSCL01000001">
    <property type="protein sequence ID" value="RUT09979.1"/>
    <property type="molecule type" value="Genomic_DNA"/>
</dbReference>
<protein>
    <submittedName>
        <fullName evidence="1">Uncharacterized protein</fullName>
    </submittedName>
</protein>
<dbReference type="RefSeq" id="WP_127078467.1">
    <property type="nucleotide sequence ID" value="NZ_RSCL01000001.1"/>
</dbReference>
<keyword evidence="2" id="KW-1185">Reference proteome</keyword>
<organism evidence="1 2">
    <name type="scientific">Dulcicalothrix desertica PCC 7102</name>
    <dbReference type="NCBI Taxonomy" id="232991"/>
    <lineage>
        <taxon>Bacteria</taxon>
        <taxon>Bacillati</taxon>
        <taxon>Cyanobacteriota</taxon>
        <taxon>Cyanophyceae</taxon>
        <taxon>Nostocales</taxon>
        <taxon>Calotrichaceae</taxon>
        <taxon>Dulcicalothrix</taxon>
    </lineage>
</organism>
<dbReference type="AlphaFoldDB" id="A0A433VV72"/>
<evidence type="ECO:0000313" key="2">
    <source>
        <dbReference type="Proteomes" id="UP000271624"/>
    </source>
</evidence>
<reference evidence="1" key="2">
    <citation type="journal article" date="2019" name="Genome Biol. Evol.">
        <title>Day and night: Metabolic profiles and evolutionary relationships of six axenic non-marine cyanobacteria.</title>
        <authorList>
            <person name="Will S.E."/>
            <person name="Henke P."/>
            <person name="Boedeker C."/>
            <person name="Huang S."/>
            <person name="Brinkmann H."/>
            <person name="Rohde M."/>
            <person name="Jarek M."/>
            <person name="Friedl T."/>
            <person name="Seufert S."/>
            <person name="Schumacher M."/>
            <person name="Overmann J."/>
            <person name="Neumann-Schaal M."/>
            <person name="Petersen J."/>
        </authorList>
    </citation>
    <scope>NUCLEOTIDE SEQUENCE [LARGE SCALE GENOMIC DNA]</scope>
    <source>
        <strain evidence="1">PCC 7102</strain>
    </source>
</reference>
<name>A0A433VV72_9CYAN</name>
<sequence length="406" mass="46305">MLKTKLSLAILTTCTLILNFIAIKTPSVSAKFLSQIPTTITRQKQNKSDELPNSVVNKIAQATRSDYAGGLKRIVKFERVPYPYYCDEIREGKKQPLTCDPPNIKDTWKATVDTYFERLVYYVRDGGKTKLASREYLAKSNKAPSRVQQAVLQDAQKNWSLPKNTLKIVSVRETLQPSGADFTVLPVEPRFDGQVFKARFWEIIIEQNQTQWIYYVDKNNPNKLQLWSRLNYAKQAKLPVDVALELISRASANFNLTNGQALITNVEEAKYDSCLGLAAPWETCQNASLLGYRVTMRAKNNTQVVYRIARQNKYIAMEGTRNMPPRNDILSNTLAEKIIKDASNRLKTSTINLRISSIENSRECISANPEISRKCQVTVHVRNGQQELAYTLDRKRQNFSKVQARK</sequence>
<gene>
    <name evidence="1" type="ORF">DSM106972_004740</name>
</gene>
<evidence type="ECO:0000313" key="1">
    <source>
        <dbReference type="EMBL" id="RUT09979.1"/>
    </source>
</evidence>
<dbReference type="Proteomes" id="UP000271624">
    <property type="component" value="Unassembled WGS sequence"/>
</dbReference>
<accession>A0A433VV72</accession>
<reference evidence="1" key="1">
    <citation type="submission" date="2018-12" db="EMBL/GenBank/DDBJ databases">
        <authorList>
            <person name="Will S."/>
            <person name="Neumann-Schaal M."/>
            <person name="Henke P."/>
        </authorList>
    </citation>
    <scope>NUCLEOTIDE SEQUENCE</scope>
    <source>
        <strain evidence="1">PCC 7102</strain>
    </source>
</reference>
<dbReference type="OrthoDB" id="507818at2"/>
<proteinExistence type="predicted"/>
<comment type="caution">
    <text evidence="1">The sequence shown here is derived from an EMBL/GenBank/DDBJ whole genome shotgun (WGS) entry which is preliminary data.</text>
</comment>